<name>A0ABN3DJ53_9ACTN</name>
<proteinExistence type="predicted"/>
<dbReference type="EMBL" id="BAAART010000055">
    <property type="protein sequence ID" value="GAA2231526.1"/>
    <property type="molecule type" value="Genomic_DNA"/>
</dbReference>
<evidence type="ECO:0000313" key="3">
    <source>
        <dbReference type="Proteomes" id="UP001501474"/>
    </source>
</evidence>
<accession>A0ABN3DJ53</accession>
<comment type="caution">
    <text evidence="2">The sequence shown here is derived from an EMBL/GenBank/DDBJ whole genome shotgun (WGS) entry which is preliminary data.</text>
</comment>
<gene>
    <name evidence="2" type="ORF">GCM10010104_26760</name>
</gene>
<keyword evidence="1" id="KW-1133">Transmembrane helix</keyword>
<feature type="transmembrane region" description="Helical" evidence="1">
    <location>
        <begin position="37"/>
        <end position="59"/>
    </location>
</feature>
<keyword evidence="3" id="KW-1185">Reference proteome</keyword>
<sequence>MSGTRMIWLALMLQLAVVVGLGGGLLARLDGATPAHAVLVGAGAFSGTMLLLLTMASFLERR</sequence>
<evidence type="ECO:0000313" key="2">
    <source>
        <dbReference type="EMBL" id="GAA2231526.1"/>
    </source>
</evidence>
<keyword evidence="1" id="KW-0472">Membrane</keyword>
<reference evidence="2 3" key="1">
    <citation type="journal article" date="2019" name="Int. J. Syst. Evol. Microbiol.">
        <title>The Global Catalogue of Microorganisms (GCM) 10K type strain sequencing project: providing services to taxonomists for standard genome sequencing and annotation.</title>
        <authorList>
            <consortium name="The Broad Institute Genomics Platform"/>
            <consortium name="The Broad Institute Genome Sequencing Center for Infectious Disease"/>
            <person name="Wu L."/>
            <person name="Ma J."/>
        </authorList>
    </citation>
    <scope>NUCLEOTIDE SEQUENCE [LARGE SCALE GENOMIC DNA]</scope>
    <source>
        <strain evidence="2 3">JCM 3053</strain>
    </source>
</reference>
<dbReference type="RefSeq" id="WP_234750266.1">
    <property type="nucleotide sequence ID" value="NZ_BAAART010000055.1"/>
</dbReference>
<keyword evidence="1" id="KW-0812">Transmembrane</keyword>
<dbReference type="Proteomes" id="UP001501474">
    <property type="component" value="Unassembled WGS sequence"/>
</dbReference>
<organism evidence="2 3">
    <name type="scientific">Streptomyces indiaensis</name>
    <dbReference type="NCBI Taxonomy" id="284033"/>
    <lineage>
        <taxon>Bacteria</taxon>
        <taxon>Bacillati</taxon>
        <taxon>Actinomycetota</taxon>
        <taxon>Actinomycetes</taxon>
        <taxon>Kitasatosporales</taxon>
        <taxon>Streptomycetaceae</taxon>
        <taxon>Streptomyces</taxon>
    </lineage>
</organism>
<protein>
    <submittedName>
        <fullName evidence="2">Uncharacterized protein</fullName>
    </submittedName>
</protein>
<evidence type="ECO:0000256" key="1">
    <source>
        <dbReference type="SAM" id="Phobius"/>
    </source>
</evidence>